<evidence type="ECO:0000313" key="4">
    <source>
        <dbReference type="Proteomes" id="UP000722989"/>
    </source>
</evidence>
<reference evidence="3 4" key="1">
    <citation type="submission" date="2020-03" db="EMBL/GenBank/DDBJ databases">
        <title>WGS of the type strain of Planosporangium spp.</title>
        <authorList>
            <person name="Thawai C."/>
        </authorList>
    </citation>
    <scope>NUCLEOTIDE SEQUENCE [LARGE SCALE GENOMIC DNA]</scope>
    <source>
        <strain evidence="3 4">TBRC 5610</strain>
    </source>
</reference>
<dbReference type="PANTHER" id="PTHR31964">
    <property type="entry name" value="ADENINE NUCLEOTIDE ALPHA HYDROLASES-LIKE SUPERFAMILY PROTEIN"/>
    <property type="match status" value="1"/>
</dbReference>
<comment type="caution">
    <text evidence="3">The sequence shown here is derived from an EMBL/GenBank/DDBJ whole genome shotgun (WGS) entry which is preliminary data.</text>
</comment>
<protein>
    <submittedName>
        <fullName evidence="3">Universal stress protein</fullName>
    </submittedName>
</protein>
<evidence type="ECO:0000256" key="1">
    <source>
        <dbReference type="ARBA" id="ARBA00008791"/>
    </source>
</evidence>
<dbReference type="RefSeq" id="WP_167928436.1">
    <property type="nucleotide sequence ID" value="NZ_JAATVY010000031.1"/>
</dbReference>
<proteinExistence type="inferred from homology"/>
<dbReference type="InterPro" id="IPR014729">
    <property type="entry name" value="Rossmann-like_a/b/a_fold"/>
</dbReference>
<evidence type="ECO:0000259" key="2">
    <source>
        <dbReference type="Pfam" id="PF00582"/>
    </source>
</evidence>
<organism evidence="3 4">
    <name type="scientific">Planosporangium thailandense</name>
    <dbReference type="NCBI Taxonomy" id="765197"/>
    <lineage>
        <taxon>Bacteria</taxon>
        <taxon>Bacillati</taxon>
        <taxon>Actinomycetota</taxon>
        <taxon>Actinomycetes</taxon>
        <taxon>Micromonosporales</taxon>
        <taxon>Micromonosporaceae</taxon>
        <taxon>Planosporangium</taxon>
    </lineage>
</organism>
<accession>A0ABX0Y8D8</accession>
<dbReference type="Proteomes" id="UP000722989">
    <property type="component" value="Unassembled WGS sequence"/>
</dbReference>
<dbReference type="SUPFAM" id="SSF52402">
    <property type="entry name" value="Adenine nucleotide alpha hydrolases-like"/>
    <property type="match status" value="2"/>
</dbReference>
<name>A0ABX0Y8D8_9ACTN</name>
<dbReference type="PRINTS" id="PR01438">
    <property type="entry name" value="UNVRSLSTRESS"/>
</dbReference>
<comment type="similarity">
    <text evidence="1">Belongs to the universal stress protein A family.</text>
</comment>
<feature type="domain" description="UspA" evidence="2">
    <location>
        <begin position="151"/>
        <end position="282"/>
    </location>
</feature>
<keyword evidence="4" id="KW-1185">Reference proteome</keyword>
<dbReference type="InterPro" id="IPR006015">
    <property type="entry name" value="Universal_stress_UspA"/>
</dbReference>
<dbReference type="InterPro" id="IPR006016">
    <property type="entry name" value="UspA"/>
</dbReference>
<dbReference type="Gene3D" id="3.40.50.620">
    <property type="entry name" value="HUPs"/>
    <property type="match status" value="2"/>
</dbReference>
<dbReference type="Pfam" id="PF00582">
    <property type="entry name" value="Usp"/>
    <property type="match status" value="2"/>
</dbReference>
<feature type="domain" description="UspA" evidence="2">
    <location>
        <begin position="4"/>
        <end position="136"/>
    </location>
</feature>
<dbReference type="PANTHER" id="PTHR31964:SF113">
    <property type="entry name" value="USPA DOMAIN-CONTAINING PROTEIN"/>
    <property type="match status" value="1"/>
</dbReference>
<sequence>MAAPLVVGVDDSPPSYRALDWALAESRWRRAPLRLVYAADPRDPLDDTGADAAAGRAVAEETIARSEAYARTAQPDVDVTSAIGYGDAAGRLVDESTAAAIVVVGHRGAGGFGSLLAGSVAVQVAGHAHCPVVVVRRPPAGPEPAATTEGVVVGVDGSPRCEAAAEFAFAEAGLRGVGLTAVQAWYYPVASGAVRQPAALEEAESRRFAGWLAPFEARHPDVAVRRVLTHGEHPTVALVERSAGAPLLVVGARGHGGFPGLLLGSVSHAAIHHAACPVAVVHQAA</sequence>
<dbReference type="EMBL" id="JAATVY010000031">
    <property type="protein sequence ID" value="NJC73534.1"/>
    <property type="molecule type" value="Genomic_DNA"/>
</dbReference>
<evidence type="ECO:0000313" key="3">
    <source>
        <dbReference type="EMBL" id="NJC73534.1"/>
    </source>
</evidence>
<gene>
    <name evidence="3" type="ORF">HC031_27970</name>
</gene>